<organism evidence="10 11">
    <name type="scientific">Eubacterium ruminantium</name>
    <dbReference type="NCBI Taxonomy" id="42322"/>
    <lineage>
        <taxon>Bacteria</taxon>
        <taxon>Bacillati</taxon>
        <taxon>Bacillota</taxon>
        <taxon>Clostridia</taxon>
        <taxon>Eubacteriales</taxon>
        <taxon>Eubacteriaceae</taxon>
        <taxon>Eubacterium</taxon>
    </lineage>
</organism>
<comment type="pathway">
    <text evidence="2">Cell wall biogenesis; lipoteichoic acid biosynthesis.</text>
</comment>
<dbReference type="EMBL" id="FUXA01000011">
    <property type="protein sequence ID" value="SJZ88514.1"/>
    <property type="molecule type" value="Genomic_DNA"/>
</dbReference>
<comment type="subcellular location">
    <subcellularLocation>
        <location evidence="1">Cell membrane</location>
        <topology evidence="1">Multi-pass membrane protein</topology>
    </subcellularLocation>
</comment>
<feature type="transmembrane region" description="Helical" evidence="8">
    <location>
        <begin position="163"/>
        <end position="182"/>
    </location>
</feature>
<evidence type="ECO:0000256" key="3">
    <source>
        <dbReference type="ARBA" id="ARBA00022475"/>
    </source>
</evidence>
<evidence type="ECO:0000256" key="6">
    <source>
        <dbReference type="ARBA" id="ARBA00023136"/>
    </source>
</evidence>
<protein>
    <submittedName>
        <fullName evidence="10">Sulfatase</fullName>
    </submittedName>
</protein>
<dbReference type="GO" id="GO:0005886">
    <property type="term" value="C:plasma membrane"/>
    <property type="evidence" value="ECO:0007669"/>
    <property type="project" value="UniProtKB-SubCell"/>
</dbReference>
<dbReference type="CDD" id="cd16015">
    <property type="entry name" value="LTA_synthase"/>
    <property type="match status" value="1"/>
</dbReference>
<feature type="domain" description="Sulfatase N-terminal" evidence="9">
    <location>
        <begin position="335"/>
        <end position="623"/>
    </location>
</feature>
<dbReference type="InterPro" id="IPR000917">
    <property type="entry name" value="Sulfatase_N"/>
</dbReference>
<evidence type="ECO:0000256" key="2">
    <source>
        <dbReference type="ARBA" id="ARBA00004936"/>
    </source>
</evidence>
<evidence type="ECO:0000256" key="1">
    <source>
        <dbReference type="ARBA" id="ARBA00004651"/>
    </source>
</evidence>
<dbReference type="InterPro" id="IPR017850">
    <property type="entry name" value="Alkaline_phosphatase_core_sf"/>
</dbReference>
<feature type="region of interest" description="Disordered" evidence="7">
    <location>
        <begin position="713"/>
        <end position="845"/>
    </location>
</feature>
<dbReference type="OrthoDB" id="5901192at2"/>
<dbReference type="InterPro" id="IPR050448">
    <property type="entry name" value="OpgB/LTA_synthase_biosynth"/>
</dbReference>
<reference evidence="10 11" key="1">
    <citation type="submission" date="2017-02" db="EMBL/GenBank/DDBJ databases">
        <authorList>
            <person name="Peterson S.W."/>
        </authorList>
    </citation>
    <scope>NUCLEOTIDE SEQUENCE [LARGE SCALE GENOMIC DNA]</scope>
    <source>
        <strain evidence="10 11">ATCC 17233</strain>
    </source>
</reference>
<dbReference type="Pfam" id="PF00884">
    <property type="entry name" value="Sulfatase"/>
    <property type="match status" value="1"/>
</dbReference>
<keyword evidence="4 8" id="KW-0812">Transmembrane</keyword>
<dbReference type="PANTHER" id="PTHR47371">
    <property type="entry name" value="LIPOTEICHOIC ACID SYNTHASE"/>
    <property type="match status" value="1"/>
</dbReference>
<dbReference type="SUPFAM" id="SSF53649">
    <property type="entry name" value="Alkaline phosphatase-like"/>
    <property type="match status" value="1"/>
</dbReference>
<gene>
    <name evidence="10" type="ORF">SAMN02745110_01903</name>
</gene>
<name>A0A1T4PAG0_9FIRM</name>
<evidence type="ECO:0000256" key="4">
    <source>
        <dbReference type="ARBA" id="ARBA00022692"/>
    </source>
</evidence>
<feature type="transmembrane region" description="Helical" evidence="8">
    <location>
        <begin position="133"/>
        <end position="151"/>
    </location>
</feature>
<evidence type="ECO:0000313" key="11">
    <source>
        <dbReference type="Proteomes" id="UP000189857"/>
    </source>
</evidence>
<dbReference type="Proteomes" id="UP000189857">
    <property type="component" value="Unassembled WGS sequence"/>
</dbReference>
<sequence>MSRIIYNLSGSPLSRSFLKTARSLECYFAVLFIYFEVMFHMLITGKYGENLFLKMAFGVFFGFVIGTAVSTIGKLTGKITGLAITVLITVFYCAHIVYYGVFATHLSVTGSIGFTNQAMDFTDVILKEIKHDWWKLLLFIIPVLVYIFVIWKHSEFKRHRALGYVVNLGSAAVFYIAIIFVLRISSNDIYSPYKLIQNYQSVDMSVRKLGVVETLFVEFTHHNKNGEVSFENELTSLSSGNGQDVETVISTEDKTEKATTEIVENDNKNSSTEEVTTEALVKEKVVDRSPNVLDIDFDKLIAEEKDENIKAIHNYVKNVTPTNKNEYTGMFEGYNLIFVVAEGFDGYLIDQQRTPTLYQMAHSGFYFKNFYTPLWYGSTIGGEFANLTGLMPNNGGYLSMNKCGENGNDMLFTPAQQLLKKGYAVRGYHDNDYTYYDRNISHPNMGYTWKGVGNGLEAEKYEDGTELWPQSDVKLINDTFDEYSGREPFHTYYLTVSGHVMYNFGGNAMADKHRDIVENLQYSDETKAYIACQYELELAMKTLVQKLENEGIADNTLIVLVADHVPYDNKNVVDELAGSTLGDTFEWYKNTLIIWSASMKEQVVVNKYCSSLDILPTVSNLMGLPYDSRMIVGQDILSDSPALVMFNDRSFITDSVMYDANTGEVMKITVAEVSDDYVESIKQVVSNKFNLAQSIVDYNYYAVIDQAVYGNSVNELDDSDNMPLKKKDKSAEDDSKVSNYKDAGDESAKSADKTDTDKSAKSTDKTGGDEAVKSDDNTGSDESTKSVDEDSENESANSADNKNSDAVIKSSDKDLDEIYKKLNGTTNNDKKDNNNFGKMLNSNKEEDWFKKITKTDDDVDNSLEKIIEKRKNGGN</sequence>
<dbReference type="AlphaFoldDB" id="A0A1T4PAG0"/>
<keyword evidence="3" id="KW-1003">Cell membrane</keyword>
<feature type="transmembrane region" description="Helical" evidence="8">
    <location>
        <begin position="24"/>
        <end position="45"/>
    </location>
</feature>
<evidence type="ECO:0000256" key="5">
    <source>
        <dbReference type="ARBA" id="ARBA00022989"/>
    </source>
</evidence>
<accession>A0A1T4PAG0</accession>
<keyword evidence="5 8" id="KW-1133">Transmembrane helix</keyword>
<dbReference type="Gene3D" id="3.30.1120.170">
    <property type="match status" value="1"/>
</dbReference>
<evidence type="ECO:0000313" key="10">
    <source>
        <dbReference type="EMBL" id="SJZ88514.1"/>
    </source>
</evidence>
<evidence type="ECO:0000259" key="9">
    <source>
        <dbReference type="Pfam" id="PF00884"/>
    </source>
</evidence>
<proteinExistence type="predicted"/>
<dbReference type="Gene3D" id="3.40.720.10">
    <property type="entry name" value="Alkaline Phosphatase, subunit A"/>
    <property type="match status" value="1"/>
</dbReference>
<dbReference type="RefSeq" id="WP_078787721.1">
    <property type="nucleotide sequence ID" value="NZ_FMTO01000010.1"/>
</dbReference>
<feature type="transmembrane region" description="Helical" evidence="8">
    <location>
        <begin position="79"/>
        <end position="101"/>
    </location>
</feature>
<feature type="compositionally biased region" description="Basic and acidic residues" evidence="7">
    <location>
        <begin position="742"/>
        <end position="788"/>
    </location>
</feature>
<keyword evidence="6 8" id="KW-0472">Membrane</keyword>
<evidence type="ECO:0000256" key="8">
    <source>
        <dbReference type="SAM" id="Phobius"/>
    </source>
</evidence>
<feature type="compositionally biased region" description="Basic and acidic residues" evidence="7">
    <location>
        <begin position="810"/>
        <end position="820"/>
    </location>
</feature>
<keyword evidence="11" id="KW-1185">Reference proteome</keyword>
<feature type="compositionally biased region" description="Basic and acidic residues" evidence="7">
    <location>
        <begin position="723"/>
        <end position="736"/>
    </location>
</feature>
<dbReference type="PANTHER" id="PTHR47371:SF3">
    <property type="entry name" value="PHOSPHOGLYCEROL TRANSFERASE I"/>
    <property type="match status" value="1"/>
</dbReference>
<evidence type="ECO:0000256" key="7">
    <source>
        <dbReference type="SAM" id="MobiDB-lite"/>
    </source>
</evidence>
<feature type="transmembrane region" description="Helical" evidence="8">
    <location>
        <begin position="51"/>
        <end position="72"/>
    </location>
</feature>